<sequence>MPNSQRITWAPVSDVGDVRMGKQLSPASRAHGRQYPYLRVANVLEGHIDYSDVKTMGFSDRELEIYGLLPGDILLNEGQESLNMVGRSAIYHGKPAQYFFQNTLIRFRPGTMVNPRYAHHVFVWWRRTGVFARTAEKTSISHLGATRFARLEFPLVPLSDQREIVRVLETLERAEACVMNSFQKLEALRSAFLSSLNVSKSAPQRTLSDVLAYAPQNGLYKPASAYTPTGTPIVRIDSFSGGPSNLAEGLQRIETSGEERSHYGIHEGDILINRVNTPGLVGKSTMVKKISEPTIFESNIMRCKIDQSQARPRFIEAWLSTETARSYFRTHAKSAISQASINQQDVLACPIPDMTLPQQDTFLKQIKFVDACLSSDEAELVKLRNLKDGLMDDLLSGRVAVPEVE</sequence>
<accession>A0ABP5EC68</accession>
<keyword evidence="5" id="KW-0378">Hydrolase</keyword>
<dbReference type="InterPro" id="IPR000055">
    <property type="entry name" value="Restrct_endonuc_typeI_TRD"/>
</dbReference>
<dbReference type="InterPro" id="IPR052021">
    <property type="entry name" value="Type-I_RS_S_subunit"/>
</dbReference>
<evidence type="ECO:0000256" key="1">
    <source>
        <dbReference type="ARBA" id="ARBA00010923"/>
    </source>
</evidence>
<keyword evidence="5" id="KW-0540">Nuclease</keyword>
<dbReference type="SUPFAM" id="SSF116734">
    <property type="entry name" value="DNA methylase specificity domain"/>
    <property type="match status" value="2"/>
</dbReference>
<organism evidence="5 6">
    <name type="scientific">Nocardiopsis rhodophaea</name>
    <dbReference type="NCBI Taxonomy" id="280238"/>
    <lineage>
        <taxon>Bacteria</taxon>
        <taxon>Bacillati</taxon>
        <taxon>Actinomycetota</taxon>
        <taxon>Actinomycetes</taxon>
        <taxon>Streptosporangiales</taxon>
        <taxon>Nocardiopsidaceae</taxon>
        <taxon>Nocardiopsis</taxon>
    </lineage>
</organism>
<keyword evidence="3" id="KW-0238">DNA-binding</keyword>
<dbReference type="PANTHER" id="PTHR30408:SF12">
    <property type="entry name" value="TYPE I RESTRICTION ENZYME MJAVIII SPECIFICITY SUBUNIT"/>
    <property type="match status" value="1"/>
</dbReference>
<name>A0ABP5EC68_9ACTN</name>
<evidence type="ECO:0000256" key="2">
    <source>
        <dbReference type="ARBA" id="ARBA00022747"/>
    </source>
</evidence>
<dbReference type="GO" id="GO:0004519">
    <property type="term" value="F:endonuclease activity"/>
    <property type="evidence" value="ECO:0007669"/>
    <property type="project" value="UniProtKB-KW"/>
</dbReference>
<reference evidence="6" key="1">
    <citation type="journal article" date="2019" name="Int. J. Syst. Evol. Microbiol.">
        <title>The Global Catalogue of Microorganisms (GCM) 10K type strain sequencing project: providing services to taxonomists for standard genome sequencing and annotation.</title>
        <authorList>
            <consortium name="The Broad Institute Genomics Platform"/>
            <consortium name="The Broad Institute Genome Sequencing Center for Infectious Disease"/>
            <person name="Wu L."/>
            <person name="Ma J."/>
        </authorList>
    </citation>
    <scope>NUCLEOTIDE SEQUENCE [LARGE SCALE GENOMIC DNA]</scope>
    <source>
        <strain evidence="6">JCM 15313</strain>
    </source>
</reference>
<dbReference type="RefSeq" id="WP_344161880.1">
    <property type="nucleotide sequence ID" value="NZ_BAAAPC010000008.1"/>
</dbReference>
<protein>
    <submittedName>
        <fullName evidence="5">Restriction endonuclease subunit S</fullName>
    </submittedName>
</protein>
<evidence type="ECO:0000259" key="4">
    <source>
        <dbReference type="Pfam" id="PF01420"/>
    </source>
</evidence>
<evidence type="ECO:0000313" key="6">
    <source>
        <dbReference type="Proteomes" id="UP001501585"/>
    </source>
</evidence>
<dbReference type="InterPro" id="IPR044946">
    <property type="entry name" value="Restrct_endonuc_typeI_TRD_sf"/>
</dbReference>
<feature type="domain" description="Type I restriction modification DNA specificity" evidence="4">
    <location>
        <begin position="12"/>
        <end position="173"/>
    </location>
</feature>
<dbReference type="CDD" id="cd17253">
    <property type="entry name" value="RMtype1_S_Eco933I-TRD2-CR2_like"/>
    <property type="match status" value="1"/>
</dbReference>
<dbReference type="Pfam" id="PF01420">
    <property type="entry name" value="Methylase_S"/>
    <property type="match status" value="1"/>
</dbReference>
<evidence type="ECO:0000313" key="5">
    <source>
        <dbReference type="EMBL" id="GAA1995299.1"/>
    </source>
</evidence>
<dbReference type="CDD" id="cd17517">
    <property type="entry name" value="RMtype1_S_EcoKI_StySPI-TRD2-CR2_like"/>
    <property type="match status" value="1"/>
</dbReference>
<comment type="similarity">
    <text evidence="1">Belongs to the type-I restriction system S methylase family.</text>
</comment>
<gene>
    <name evidence="5" type="ORF">GCM10009799_22020</name>
</gene>
<keyword evidence="5" id="KW-0255">Endonuclease</keyword>
<keyword evidence="6" id="KW-1185">Reference proteome</keyword>
<comment type="caution">
    <text evidence="5">The sequence shown here is derived from an EMBL/GenBank/DDBJ whole genome shotgun (WGS) entry which is preliminary data.</text>
</comment>
<dbReference type="Gene3D" id="3.90.220.20">
    <property type="entry name" value="DNA methylase specificity domains"/>
    <property type="match status" value="2"/>
</dbReference>
<keyword evidence="2" id="KW-0680">Restriction system</keyword>
<dbReference type="PANTHER" id="PTHR30408">
    <property type="entry name" value="TYPE-1 RESTRICTION ENZYME ECOKI SPECIFICITY PROTEIN"/>
    <property type="match status" value="1"/>
</dbReference>
<evidence type="ECO:0000256" key="3">
    <source>
        <dbReference type="ARBA" id="ARBA00023125"/>
    </source>
</evidence>
<proteinExistence type="inferred from homology"/>
<dbReference type="EMBL" id="BAAAPC010000008">
    <property type="protein sequence ID" value="GAA1995299.1"/>
    <property type="molecule type" value="Genomic_DNA"/>
</dbReference>
<dbReference type="Proteomes" id="UP001501585">
    <property type="component" value="Unassembled WGS sequence"/>
</dbReference>